<dbReference type="PROSITE" id="PS51257">
    <property type="entry name" value="PROKAR_LIPOPROTEIN"/>
    <property type="match status" value="1"/>
</dbReference>
<evidence type="ECO:0000313" key="3">
    <source>
        <dbReference type="EMBL" id="OEJ93351.1"/>
    </source>
</evidence>
<accession>A0A1D3DM33</accession>
<keyword evidence="2" id="KW-0732">Signal</keyword>
<dbReference type="Proteomes" id="UP000095329">
    <property type="component" value="Unassembled WGS sequence"/>
</dbReference>
<comment type="caution">
    <text evidence="3">The sequence shown here is derived from an EMBL/GenBank/DDBJ whole genome shotgun (WGS) entry which is preliminary data.</text>
</comment>
<feature type="compositionally biased region" description="Gly residues" evidence="1">
    <location>
        <begin position="29"/>
        <end position="46"/>
    </location>
</feature>
<dbReference type="OrthoDB" id="4241573at2"/>
<organism evidence="3 4">
    <name type="scientific">Streptomyces thermolilacinus SPC6</name>
    <dbReference type="NCBI Taxonomy" id="1306406"/>
    <lineage>
        <taxon>Bacteria</taxon>
        <taxon>Bacillati</taxon>
        <taxon>Actinomycetota</taxon>
        <taxon>Actinomycetes</taxon>
        <taxon>Kitasatosporales</taxon>
        <taxon>Streptomycetaceae</taxon>
        <taxon>Streptomyces</taxon>
    </lineage>
</organism>
<dbReference type="AlphaFoldDB" id="A0A1D3DM33"/>
<sequence length="268" mass="26515">MTRRWQAPAAARAHAAAALAAALALSVGACGGGTNGGEPAAGGSAPGGPAATATRPDPSRTGPGSEAPSPRPDGTTAARSPAAEGPGAAPDLEAVALRNGDLAEFRIADVPPLRTEPPGDVAPAACRVVADVRREAYEPRPTAIVRRYAIATGGEHLGTGTQVSLAATTEAGARAVLAALRDAVRACAGGYTGDGRGTTAVKADTPVDVGDEAVAFTTTGRGTPTAYTLVRQGSVLVRFAASSGSGGEPRTPLPVVVQQVMKLRAATD</sequence>
<feature type="chain" id="PRO_5008914613" evidence="2">
    <location>
        <begin position="30"/>
        <end position="268"/>
    </location>
</feature>
<evidence type="ECO:0000256" key="1">
    <source>
        <dbReference type="SAM" id="MobiDB-lite"/>
    </source>
</evidence>
<name>A0A1D3DM33_9ACTN</name>
<feature type="signal peptide" evidence="2">
    <location>
        <begin position="1"/>
        <end position="29"/>
    </location>
</feature>
<proteinExistence type="predicted"/>
<reference evidence="3 4" key="1">
    <citation type="journal article" date="2013" name="Genome Announc.">
        <title>Genome Sequence of Streptomyces violaceusniger Strain SPC6, a Halotolerant Streptomycete That Exhibits Rapid Growth and Development.</title>
        <authorList>
            <person name="Chen X."/>
            <person name="Zhang B."/>
            <person name="Zhang W."/>
            <person name="Wu X."/>
            <person name="Zhang M."/>
            <person name="Chen T."/>
            <person name="Liu G."/>
            <person name="Dyson P."/>
        </authorList>
    </citation>
    <scope>NUCLEOTIDE SEQUENCE [LARGE SCALE GENOMIC DNA]</scope>
    <source>
        <strain evidence="3 4">SPC6</strain>
    </source>
</reference>
<protein>
    <submittedName>
        <fullName evidence="3">Uncharacterized protein</fullName>
    </submittedName>
</protein>
<keyword evidence="4" id="KW-1185">Reference proteome</keyword>
<evidence type="ECO:0000313" key="4">
    <source>
        <dbReference type="Proteomes" id="UP000095329"/>
    </source>
</evidence>
<feature type="region of interest" description="Disordered" evidence="1">
    <location>
        <begin position="28"/>
        <end position="89"/>
    </location>
</feature>
<dbReference type="RefSeq" id="WP_023591121.1">
    <property type="nucleotide sequence ID" value="NZ_ASHX02000001.1"/>
</dbReference>
<evidence type="ECO:0000256" key="2">
    <source>
        <dbReference type="SAM" id="SignalP"/>
    </source>
</evidence>
<dbReference type="EMBL" id="ASHX02000001">
    <property type="protein sequence ID" value="OEJ93351.1"/>
    <property type="molecule type" value="Genomic_DNA"/>
</dbReference>
<gene>
    <name evidence="3" type="ORF">J116_001560</name>
</gene>